<feature type="region of interest" description="Disordered" evidence="4">
    <location>
        <begin position="25"/>
        <end position="44"/>
    </location>
</feature>
<proteinExistence type="inferred from homology"/>
<dbReference type="PANTHER" id="PTHR30024:SF47">
    <property type="entry name" value="TAURINE-BINDING PERIPLASMIC PROTEIN"/>
    <property type="match status" value="1"/>
</dbReference>
<dbReference type="PANTHER" id="PTHR30024">
    <property type="entry name" value="ALIPHATIC SULFONATES-BINDING PROTEIN-RELATED"/>
    <property type="match status" value="1"/>
</dbReference>
<dbReference type="InterPro" id="IPR015168">
    <property type="entry name" value="SsuA/THI5"/>
</dbReference>
<accession>A0A0K1JS47</accession>
<dbReference type="PROSITE" id="PS51257">
    <property type="entry name" value="PROKAR_LIPOPROTEIN"/>
    <property type="match status" value="1"/>
</dbReference>
<keyword evidence="3 5" id="KW-0732">Signal</keyword>
<dbReference type="AlphaFoldDB" id="A0A0K1JS47"/>
<dbReference type="Pfam" id="PF09084">
    <property type="entry name" value="NMT1"/>
    <property type="match status" value="1"/>
</dbReference>
<evidence type="ECO:0000256" key="4">
    <source>
        <dbReference type="SAM" id="MobiDB-lite"/>
    </source>
</evidence>
<evidence type="ECO:0000256" key="5">
    <source>
        <dbReference type="SAM" id="SignalP"/>
    </source>
</evidence>
<feature type="chain" id="PRO_5039529408" description="SsuA/THI5-like domain-containing protein" evidence="5">
    <location>
        <begin position="27"/>
        <end position="345"/>
    </location>
</feature>
<evidence type="ECO:0000313" key="7">
    <source>
        <dbReference type="EMBL" id="AKU19413.1"/>
    </source>
</evidence>
<protein>
    <recommendedName>
        <fullName evidence="6">SsuA/THI5-like domain-containing protein</fullName>
    </recommendedName>
</protein>
<comment type="similarity">
    <text evidence="2">Belongs to the bacterial solute-binding protein SsuA/TauA family.</text>
</comment>
<evidence type="ECO:0000259" key="6">
    <source>
        <dbReference type="Pfam" id="PF09084"/>
    </source>
</evidence>
<evidence type="ECO:0000256" key="2">
    <source>
        <dbReference type="ARBA" id="ARBA00010742"/>
    </source>
</evidence>
<feature type="domain" description="SsuA/THI5-like" evidence="6">
    <location>
        <begin position="64"/>
        <end position="273"/>
    </location>
</feature>
<dbReference type="EMBL" id="KR057833">
    <property type="protein sequence ID" value="AKU19413.1"/>
    <property type="molecule type" value="Genomic_DNA"/>
</dbReference>
<comment type="subcellular location">
    <subcellularLocation>
        <location evidence="1">Periplasm</location>
    </subcellularLocation>
</comment>
<name>A0A0K1JS47_9BACL</name>
<sequence>MKKPFLILILSILVAALGACSSGNSASPAPLTSAAEAPDPAKSDANKEMDTVLVTEAFHTLLYLPLYVANKEGLFENNHIKISNIRSAGTGPTALASVLAGEAQFSVHGPEHVGFAKEKGGHAKAVSAVANSAPVWILANKNVAFNSPEDLRGKRIVVGLAPGTSNTLLKRLLRDHGLDFTKDVTVTEVQNGSELGPVLAGQADIAVAYQPQVEQGLSQGLQLIYNFTEEYPEYAFSTFNTSIQLMEKNPDLVKRFVKSMDESLKFIHQNPEIAKKVARAEFPELDGEVVDNAVQRMIDSNVYPPNANITEEAFKVAIDMQKFVGNIKTDMKYEDIVDASFIPNE</sequence>
<dbReference type="Gene3D" id="3.40.190.10">
    <property type="entry name" value="Periplasmic binding protein-like II"/>
    <property type="match status" value="2"/>
</dbReference>
<reference evidence="7" key="1">
    <citation type="journal article" date="2015" name="Biotechnol. Lett.">
        <title>Isolation and characterization of an interactive culture of two Paenibacillus species with moderately thermophilic desulfurization ability.</title>
        <authorList>
            <person name="Wang J."/>
            <person name="Davaadelger B."/>
            <person name="Salazar J.K."/>
            <person name="Butler R.R.III."/>
            <person name="Pombert J.F."/>
            <person name="Kilbane J.J."/>
            <person name="Stark B.C."/>
        </authorList>
    </citation>
    <scope>NUCLEOTIDE SEQUENCE</scope>
    <source>
        <strain evidence="7">32O-Y</strain>
    </source>
</reference>
<dbReference type="GO" id="GO:0042597">
    <property type="term" value="C:periplasmic space"/>
    <property type="evidence" value="ECO:0007669"/>
    <property type="project" value="UniProtKB-SubCell"/>
</dbReference>
<feature type="signal peptide" evidence="5">
    <location>
        <begin position="1"/>
        <end position="26"/>
    </location>
</feature>
<organism evidence="7">
    <name type="scientific">Paenibacillus sp. 32O-Y</name>
    <dbReference type="NCBI Taxonomy" id="1695219"/>
    <lineage>
        <taxon>Bacteria</taxon>
        <taxon>Bacillati</taxon>
        <taxon>Bacillota</taxon>
        <taxon>Bacilli</taxon>
        <taxon>Bacillales</taxon>
        <taxon>Paenibacillaceae</taxon>
        <taxon>Paenibacillus</taxon>
    </lineage>
</organism>
<evidence type="ECO:0000256" key="1">
    <source>
        <dbReference type="ARBA" id="ARBA00004418"/>
    </source>
</evidence>
<dbReference type="SUPFAM" id="SSF53850">
    <property type="entry name" value="Periplasmic binding protein-like II"/>
    <property type="match status" value="1"/>
</dbReference>
<evidence type="ECO:0000256" key="3">
    <source>
        <dbReference type="ARBA" id="ARBA00022729"/>
    </source>
</evidence>